<evidence type="ECO:0000313" key="13">
    <source>
        <dbReference type="Proteomes" id="UP000036756"/>
    </source>
</evidence>
<dbReference type="OrthoDB" id="9784332at2"/>
<dbReference type="PROSITE" id="PS00211">
    <property type="entry name" value="ABC_TRANSPORTER_1"/>
    <property type="match status" value="1"/>
</dbReference>
<dbReference type="PANTHER" id="PTHR43553">
    <property type="entry name" value="HEAVY METAL TRANSPORTER"/>
    <property type="match status" value="1"/>
</dbReference>
<keyword evidence="7" id="KW-1278">Translocase</keyword>
<dbReference type="SUPFAM" id="SSF52540">
    <property type="entry name" value="P-loop containing nucleoside triphosphate hydrolases"/>
    <property type="match status" value="1"/>
</dbReference>
<evidence type="ECO:0000256" key="10">
    <source>
        <dbReference type="RuleBase" id="RU364103"/>
    </source>
</evidence>
<dbReference type="InterPro" id="IPR003439">
    <property type="entry name" value="ABC_transporter-like_ATP-bd"/>
</dbReference>
<dbReference type="GO" id="GO:0043190">
    <property type="term" value="C:ATP-binding cassette (ABC) transporter complex"/>
    <property type="evidence" value="ECO:0007669"/>
    <property type="project" value="TreeGrafter"/>
</dbReference>
<organism evidence="12 13">
    <name type="scientific">Clostridium cylindrosporum DSM 605</name>
    <dbReference type="NCBI Taxonomy" id="1121307"/>
    <lineage>
        <taxon>Bacteria</taxon>
        <taxon>Bacillati</taxon>
        <taxon>Bacillota</taxon>
        <taxon>Clostridia</taxon>
        <taxon>Eubacteriales</taxon>
        <taxon>Clostridiaceae</taxon>
        <taxon>Clostridium</taxon>
    </lineage>
</organism>
<protein>
    <recommendedName>
        <fullName evidence="10">ABC transporter ATP-binding protein</fullName>
    </recommendedName>
</protein>
<proteinExistence type="inferred from homology"/>
<dbReference type="PANTHER" id="PTHR43553:SF24">
    <property type="entry name" value="ENERGY-COUPLING FACTOR TRANSPORTER ATP-BINDING PROTEIN ECFA1"/>
    <property type="match status" value="1"/>
</dbReference>
<dbReference type="Gene3D" id="3.40.50.300">
    <property type="entry name" value="P-loop containing nucleotide triphosphate hydrolases"/>
    <property type="match status" value="1"/>
</dbReference>
<keyword evidence="4 10" id="KW-1003">Cell membrane</keyword>
<dbReference type="InterPro" id="IPR050095">
    <property type="entry name" value="ECF_ABC_transporter_ATP-bd"/>
</dbReference>
<name>A0A0J8G252_CLOCY</name>
<comment type="subcellular location">
    <subcellularLocation>
        <location evidence="1 10">Cell membrane</location>
        <topology evidence="1 10">Peripheral membrane protein</topology>
    </subcellularLocation>
</comment>
<accession>A0A0J8G252</accession>
<comment type="similarity">
    <text evidence="2 10">Belongs to the ABC transporter superfamily.</text>
</comment>
<keyword evidence="12" id="KW-0378">Hydrolase</keyword>
<keyword evidence="8 10" id="KW-0472">Membrane</keyword>
<dbReference type="InterPro" id="IPR003593">
    <property type="entry name" value="AAA+_ATPase"/>
</dbReference>
<keyword evidence="13" id="KW-1185">Reference proteome</keyword>
<dbReference type="AlphaFoldDB" id="A0A0J8G252"/>
<dbReference type="GO" id="GO:0005524">
    <property type="term" value="F:ATP binding"/>
    <property type="evidence" value="ECO:0007669"/>
    <property type="project" value="UniProtKB-UniRule"/>
</dbReference>
<evidence type="ECO:0000256" key="9">
    <source>
        <dbReference type="ARBA" id="ARBA00025157"/>
    </source>
</evidence>
<dbReference type="SMART" id="SM00382">
    <property type="entry name" value="AAA"/>
    <property type="match status" value="1"/>
</dbReference>
<comment type="caution">
    <text evidence="12">The sequence shown here is derived from an EMBL/GenBank/DDBJ whole genome shotgun (WGS) entry which is preliminary data.</text>
</comment>
<evidence type="ECO:0000256" key="1">
    <source>
        <dbReference type="ARBA" id="ARBA00004202"/>
    </source>
</evidence>
<keyword evidence="3 10" id="KW-0813">Transport</keyword>
<dbReference type="EMBL" id="LFVU01000026">
    <property type="protein sequence ID" value="KMT21831.1"/>
    <property type="molecule type" value="Genomic_DNA"/>
</dbReference>
<keyword evidence="5 10" id="KW-0547">Nucleotide-binding</keyword>
<comment type="function">
    <text evidence="9">Probably part of an ABC transporter complex. Responsible for energy coupling to the transport system.</text>
</comment>
<evidence type="ECO:0000259" key="11">
    <source>
        <dbReference type="PROSITE" id="PS50893"/>
    </source>
</evidence>
<dbReference type="InterPro" id="IPR015856">
    <property type="entry name" value="ABC_transpr_CbiO/EcfA_su"/>
</dbReference>
<evidence type="ECO:0000256" key="6">
    <source>
        <dbReference type="ARBA" id="ARBA00022840"/>
    </source>
</evidence>
<gene>
    <name evidence="12" type="primary">ecfA3</name>
    <name evidence="12" type="ORF">CLCY_3c01020</name>
</gene>
<sequence>MSILETRNLCYFYEDDKMALDNVNMIFKKGRTTAILGGNGAGKSTLFLNLNGVLKPKGGEVFFNGTPVKYDKKGLIDIRKKIGIVFQDPENQLFSSSVRRDISFGPMKMGLSKNEVEERVEKAIRDTGIEHIADKPTHALSFGQKKRVAIAGVLVMNPEVIILDEPTAGLDPQGVSEILNLLDDIKKQNNISLIIATHEIDIVPLYCDDAYVMNRGKVVHSGSVKEMFNNPEVLRENYLRLPRIAHLMEVLKNKDNLDVDTSASTIAQGRKTINELINNIRNN</sequence>
<dbReference type="GO" id="GO:0042626">
    <property type="term" value="F:ATPase-coupled transmembrane transporter activity"/>
    <property type="evidence" value="ECO:0007669"/>
    <property type="project" value="TreeGrafter"/>
</dbReference>
<comment type="function">
    <text evidence="10">Part of an ABC transporter complex. Responsible for energy coupling to the transport system.</text>
</comment>
<evidence type="ECO:0000256" key="5">
    <source>
        <dbReference type="ARBA" id="ARBA00022741"/>
    </source>
</evidence>
<dbReference type="GO" id="GO:0006824">
    <property type="term" value="P:cobalt ion transport"/>
    <property type="evidence" value="ECO:0007669"/>
    <property type="project" value="InterPro"/>
</dbReference>
<dbReference type="NCBIfam" id="TIGR01166">
    <property type="entry name" value="cbiO"/>
    <property type="match status" value="1"/>
</dbReference>
<feature type="domain" description="ABC transporter" evidence="11">
    <location>
        <begin position="4"/>
        <end position="240"/>
    </location>
</feature>
<evidence type="ECO:0000256" key="4">
    <source>
        <dbReference type="ARBA" id="ARBA00022475"/>
    </source>
</evidence>
<dbReference type="Proteomes" id="UP000036756">
    <property type="component" value="Unassembled WGS sequence"/>
</dbReference>
<evidence type="ECO:0000313" key="12">
    <source>
        <dbReference type="EMBL" id="KMT21831.1"/>
    </source>
</evidence>
<dbReference type="RefSeq" id="WP_048570669.1">
    <property type="nucleotide sequence ID" value="NZ_LFVU01000026.1"/>
</dbReference>
<dbReference type="CDD" id="cd03225">
    <property type="entry name" value="ABC_cobalt_CbiO_domain1"/>
    <property type="match status" value="1"/>
</dbReference>
<dbReference type="PROSITE" id="PS50893">
    <property type="entry name" value="ABC_TRANSPORTER_2"/>
    <property type="match status" value="1"/>
</dbReference>
<dbReference type="InterPro" id="IPR017871">
    <property type="entry name" value="ABC_transporter-like_CS"/>
</dbReference>
<dbReference type="FunFam" id="3.40.50.300:FF:000224">
    <property type="entry name" value="Energy-coupling factor transporter ATP-binding protein EcfA"/>
    <property type="match status" value="1"/>
</dbReference>
<dbReference type="InterPro" id="IPR005876">
    <property type="entry name" value="Co_trans_ATP-bd"/>
</dbReference>
<evidence type="ECO:0000256" key="8">
    <source>
        <dbReference type="ARBA" id="ARBA00023136"/>
    </source>
</evidence>
<reference evidence="12 13" key="1">
    <citation type="submission" date="2015-06" db="EMBL/GenBank/DDBJ databases">
        <title>Draft genome sequence of the purine-degrading Clostridium cylindrosporum HC-1 (DSM 605).</title>
        <authorList>
            <person name="Poehlein A."/>
            <person name="Schiel-Bengelsdorf B."/>
            <person name="Bengelsdorf F."/>
            <person name="Daniel R."/>
            <person name="Duerre P."/>
        </authorList>
    </citation>
    <scope>NUCLEOTIDE SEQUENCE [LARGE SCALE GENOMIC DNA]</scope>
    <source>
        <strain evidence="12 13">DSM 605</strain>
    </source>
</reference>
<dbReference type="InterPro" id="IPR027417">
    <property type="entry name" value="P-loop_NTPase"/>
</dbReference>
<dbReference type="STRING" id="1121307.CLCY_3c01020"/>
<dbReference type="PATRIC" id="fig|1121307.3.peg.1454"/>
<evidence type="ECO:0000256" key="3">
    <source>
        <dbReference type="ARBA" id="ARBA00022448"/>
    </source>
</evidence>
<keyword evidence="6 10" id="KW-0067">ATP-binding</keyword>
<evidence type="ECO:0000256" key="7">
    <source>
        <dbReference type="ARBA" id="ARBA00022967"/>
    </source>
</evidence>
<evidence type="ECO:0000256" key="2">
    <source>
        <dbReference type="ARBA" id="ARBA00005417"/>
    </source>
</evidence>
<dbReference type="Pfam" id="PF00005">
    <property type="entry name" value="ABC_tran"/>
    <property type="match status" value="1"/>
</dbReference>
<dbReference type="GO" id="GO:0016887">
    <property type="term" value="F:ATP hydrolysis activity"/>
    <property type="evidence" value="ECO:0007669"/>
    <property type="project" value="InterPro"/>
</dbReference>